<gene>
    <name evidence="1" type="ORF">HGRIS_007338</name>
</gene>
<keyword evidence="2" id="KW-1185">Reference proteome</keyword>
<dbReference type="EMBL" id="JASNQZ010000011">
    <property type="protein sequence ID" value="KAL0950530.1"/>
    <property type="molecule type" value="Genomic_DNA"/>
</dbReference>
<evidence type="ECO:0000313" key="2">
    <source>
        <dbReference type="Proteomes" id="UP001556367"/>
    </source>
</evidence>
<reference evidence="2" key="1">
    <citation type="submission" date="2024-06" db="EMBL/GenBank/DDBJ databases">
        <title>Multi-omics analyses provide insights into the biosynthesis of the anticancer antibiotic pleurotin in Hohenbuehelia grisea.</title>
        <authorList>
            <person name="Weaver J.A."/>
            <person name="Alberti F."/>
        </authorList>
    </citation>
    <scope>NUCLEOTIDE SEQUENCE [LARGE SCALE GENOMIC DNA]</scope>
    <source>
        <strain evidence="2">T-177</strain>
    </source>
</reference>
<proteinExistence type="predicted"/>
<sequence length="174" mass="19528">MPSPPTLVRSYHTRVLLPLWYARTTRAFSTHSGIIVPSAPSPPTLVPSYHTRPRLPLWYRRTTRALASHSGIIIPHARSPNSCIVVPHMPSPPTLLTSQSGIIVQYFFAWPLVSSYNTRLPPTLVSSYHTRLLLPLWYARTTRAFSTHSCTLVPHAGAAPTLVRSYHPRPRLPL</sequence>
<evidence type="ECO:0000313" key="1">
    <source>
        <dbReference type="EMBL" id="KAL0950530.1"/>
    </source>
</evidence>
<protein>
    <submittedName>
        <fullName evidence="1">Uncharacterized protein</fullName>
    </submittedName>
</protein>
<accession>A0ABR3J5W9</accession>
<organism evidence="1 2">
    <name type="scientific">Hohenbuehelia grisea</name>
    <dbReference type="NCBI Taxonomy" id="104357"/>
    <lineage>
        <taxon>Eukaryota</taxon>
        <taxon>Fungi</taxon>
        <taxon>Dikarya</taxon>
        <taxon>Basidiomycota</taxon>
        <taxon>Agaricomycotina</taxon>
        <taxon>Agaricomycetes</taxon>
        <taxon>Agaricomycetidae</taxon>
        <taxon>Agaricales</taxon>
        <taxon>Pleurotineae</taxon>
        <taxon>Pleurotaceae</taxon>
        <taxon>Hohenbuehelia</taxon>
    </lineage>
</organism>
<comment type="caution">
    <text evidence="1">The sequence shown here is derived from an EMBL/GenBank/DDBJ whole genome shotgun (WGS) entry which is preliminary data.</text>
</comment>
<name>A0ABR3J5W9_9AGAR</name>
<dbReference type="Proteomes" id="UP001556367">
    <property type="component" value="Unassembled WGS sequence"/>
</dbReference>